<name>A0A1G8F048_9MICO</name>
<protein>
    <submittedName>
        <fullName evidence="1">Uncharacterized protein</fullName>
    </submittedName>
</protein>
<keyword evidence="2" id="KW-1185">Reference proteome</keyword>
<accession>A0A1G8F048</accession>
<reference evidence="2" key="1">
    <citation type="submission" date="2016-10" db="EMBL/GenBank/DDBJ databases">
        <authorList>
            <person name="Varghese N."/>
            <person name="Submissions S."/>
        </authorList>
    </citation>
    <scope>NUCLEOTIDE SEQUENCE [LARGE SCALE GENOMIC DNA]</scope>
    <source>
        <strain evidence="2">DSM 22002</strain>
    </source>
</reference>
<dbReference type="EMBL" id="LT629695">
    <property type="protein sequence ID" value="SDH75444.1"/>
    <property type="molecule type" value="Genomic_DNA"/>
</dbReference>
<dbReference type="RefSeq" id="WP_157674815.1">
    <property type="nucleotide sequence ID" value="NZ_LT629695.1"/>
</dbReference>
<evidence type="ECO:0000313" key="2">
    <source>
        <dbReference type="Proteomes" id="UP000198822"/>
    </source>
</evidence>
<dbReference type="Proteomes" id="UP000198822">
    <property type="component" value="Chromosome I"/>
</dbReference>
<gene>
    <name evidence="1" type="ORF">SAMN04489720_2264</name>
</gene>
<dbReference type="AlphaFoldDB" id="A0A1G8F048"/>
<organism evidence="1 2">
    <name type="scientific">Agrococcus jejuensis</name>
    <dbReference type="NCBI Taxonomy" id="399736"/>
    <lineage>
        <taxon>Bacteria</taxon>
        <taxon>Bacillati</taxon>
        <taxon>Actinomycetota</taxon>
        <taxon>Actinomycetes</taxon>
        <taxon>Micrococcales</taxon>
        <taxon>Microbacteriaceae</taxon>
        <taxon>Agrococcus</taxon>
    </lineage>
</organism>
<dbReference type="STRING" id="399736.SAMN04489720_2264"/>
<sequence length="69" mass="8076">MKTITLTVPDRMAERLEGADWTISVGQGVRVPIVLRDFEARLRDALGVNRRARRRQRQRYVLGDAERQR</sequence>
<proteinExistence type="predicted"/>
<evidence type="ECO:0000313" key="1">
    <source>
        <dbReference type="EMBL" id="SDH75444.1"/>
    </source>
</evidence>